<reference evidence="2 3" key="1">
    <citation type="submission" date="2016-10" db="EMBL/GenBank/DDBJ databases">
        <title>Genome of airborne Acinetobacter sp. 5-2Ac02 in the hospital environment: Species near to Acinetobacter towneri.</title>
        <authorList>
            <person name="Barbosa B."/>
            <person name="Fernandez-Garcia L."/>
            <person name="Gato E."/>
            <person name="Leao R."/>
            <person name="Albano R."/>
            <person name="Fernandez B."/>
            <person name="Fernandez-Cuenca F."/>
            <person name="Marques E."/>
            <person name="Tomas M."/>
        </authorList>
    </citation>
    <scope>NUCLEOTIDE SEQUENCE [LARGE SCALE GENOMIC DNA]</scope>
    <source>
        <strain evidence="2 3">5-2Ac02</strain>
    </source>
</reference>
<feature type="compositionally biased region" description="Basic and acidic residues" evidence="1">
    <location>
        <begin position="1"/>
        <end position="27"/>
    </location>
</feature>
<evidence type="ECO:0000313" key="3">
    <source>
        <dbReference type="Proteomes" id="UP000186931"/>
    </source>
</evidence>
<evidence type="ECO:0000256" key="1">
    <source>
        <dbReference type="SAM" id="MobiDB-lite"/>
    </source>
</evidence>
<proteinExistence type="predicted"/>
<sequence>MSDFERNDKIDRDVVKNLPKEERDRLNADPITGEPGAHPVGTGLGAVGGAATGATVGALGGPVGAVVGGAVGAVVGGLAGKGAAEAVNPTEEETYWRANSLNTDYYAQTRSHYPDLEYERDYQNAYRVGYENRPHYDAHTRFEDVEHDLKGKWEHIKGSSRLTWEQAKFAVKDAWDRATR</sequence>
<protein>
    <recommendedName>
        <fullName evidence="4">Glycine zipper domain-containing protein</fullName>
    </recommendedName>
</protein>
<evidence type="ECO:0008006" key="4">
    <source>
        <dbReference type="Google" id="ProtNLM"/>
    </source>
</evidence>
<dbReference type="EMBL" id="MKQS01000007">
    <property type="protein sequence ID" value="OFE43943.1"/>
    <property type="molecule type" value="Genomic_DNA"/>
</dbReference>
<accession>A0A1E8E405</accession>
<dbReference type="RefSeq" id="WP_019837065.1">
    <property type="nucleotide sequence ID" value="NZ_CP183897.1"/>
</dbReference>
<comment type="caution">
    <text evidence="2">The sequence shown here is derived from an EMBL/GenBank/DDBJ whole genome shotgun (WGS) entry which is preliminary data.</text>
</comment>
<name>A0A1E8E405_9GAMM</name>
<dbReference type="Proteomes" id="UP000186931">
    <property type="component" value="Unassembled WGS sequence"/>
</dbReference>
<gene>
    <name evidence="2" type="ORF">BJN41_04305</name>
</gene>
<evidence type="ECO:0000313" key="2">
    <source>
        <dbReference type="EMBL" id="OFE43943.1"/>
    </source>
</evidence>
<dbReference type="AlphaFoldDB" id="A0A1E8E405"/>
<dbReference type="STRING" id="202956.BJN41_04305"/>
<feature type="region of interest" description="Disordered" evidence="1">
    <location>
        <begin position="1"/>
        <end position="40"/>
    </location>
</feature>
<organism evidence="2 3">
    <name type="scientific">Acinetobacter towneri</name>
    <dbReference type="NCBI Taxonomy" id="202956"/>
    <lineage>
        <taxon>Bacteria</taxon>
        <taxon>Pseudomonadati</taxon>
        <taxon>Pseudomonadota</taxon>
        <taxon>Gammaproteobacteria</taxon>
        <taxon>Moraxellales</taxon>
        <taxon>Moraxellaceae</taxon>
        <taxon>Acinetobacter</taxon>
    </lineage>
</organism>